<dbReference type="SUPFAM" id="SSF46689">
    <property type="entry name" value="Homeodomain-like"/>
    <property type="match status" value="1"/>
</dbReference>
<feature type="region of interest" description="Disordered" evidence="3">
    <location>
        <begin position="399"/>
        <end position="470"/>
    </location>
</feature>
<name>A0ABP0FR40_CLALP</name>
<comment type="subcellular location">
    <subcellularLocation>
        <location evidence="1 2">Nucleus</location>
    </subcellularLocation>
</comment>
<feature type="compositionally biased region" description="Polar residues" evidence="3">
    <location>
        <begin position="226"/>
        <end position="243"/>
    </location>
</feature>
<feature type="compositionally biased region" description="Basic and acidic residues" evidence="3">
    <location>
        <begin position="519"/>
        <end position="536"/>
    </location>
</feature>
<keyword evidence="6" id="KW-1185">Reference proteome</keyword>
<evidence type="ECO:0000256" key="2">
    <source>
        <dbReference type="RuleBase" id="RU000682"/>
    </source>
</evidence>
<keyword evidence="1 2" id="KW-0539">Nucleus</keyword>
<keyword evidence="1 2" id="KW-0371">Homeobox</keyword>
<evidence type="ECO:0000259" key="4">
    <source>
        <dbReference type="PROSITE" id="PS50071"/>
    </source>
</evidence>
<evidence type="ECO:0000313" key="5">
    <source>
        <dbReference type="EMBL" id="CAK8680902.1"/>
    </source>
</evidence>
<protein>
    <recommendedName>
        <fullName evidence="4">Homeobox domain-containing protein</fullName>
    </recommendedName>
</protein>
<dbReference type="InterPro" id="IPR001356">
    <property type="entry name" value="HD"/>
</dbReference>
<dbReference type="InterPro" id="IPR009057">
    <property type="entry name" value="Homeodomain-like_sf"/>
</dbReference>
<dbReference type="CDD" id="cd00086">
    <property type="entry name" value="homeodomain"/>
    <property type="match status" value="1"/>
</dbReference>
<sequence>MKRFYFYPLRTHFFSTHQRRRLKQVFCSNPYISRLRKAELARELGLTKQQIGNWFIKERAKAGISHRRQLASTNSRNTSSIAPCDTRSWLPWTEQQTLTTKCMQTGVLLLGASVCLYLSMPLEAGNQYQTADPNQSGPSGIISIHPVERSNALDFTVTSTLRTTNASLNQTEVNQCFGDGHKKECKDRKRNVCDQNQNTSLAASPLHNLWRPWQVGTAEHHHRANDSNQPGPSGINRSHSCNQHLKADPNTMSCPDVGRYGRTDSMLTTNQAHVAQSTLGKGQTKNEDRCDFSQSSLKLVKEFPRNRFNNPVASVYEHNLHYTTHPYMFFPYVVRDESRIASPTTTNASSNQDEDTQCFGDRRKNECLIQNEESGDRNQNISLAASRLHNLWSPCRGETAERHHRTIDPNQPGPSGISRSHFRNQHLKVDLNRSCPDVGRYGREDSMPTANQAQSTLGKRQTKNENRSGFSQWTQKLVKVFPRNHSNPPQKKIKIAADRGSSPCRAAESSTFRPTTELESEKQNGKDKKSNSKSVEESSDQSKQAATKHQD</sequence>
<organism evidence="5 6">
    <name type="scientific">Clavelina lepadiformis</name>
    <name type="common">Light-bulb sea squirt</name>
    <name type="synonym">Ascidia lepadiformis</name>
    <dbReference type="NCBI Taxonomy" id="159417"/>
    <lineage>
        <taxon>Eukaryota</taxon>
        <taxon>Metazoa</taxon>
        <taxon>Chordata</taxon>
        <taxon>Tunicata</taxon>
        <taxon>Ascidiacea</taxon>
        <taxon>Aplousobranchia</taxon>
        <taxon>Clavelinidae</taxon>
        <taxon>Clavelina</taxon>
    </lineage>
</organism>
<dbReference type="EMBL" id="CAWYQH010000079">
    <property type="protein sequence ID" value="CAK8680902.1"/>
    <property type="molecule type" value="Genomic_DNA"/>
</dbReference>
<comment type="caution">
    <text evidence="5">The sequence shown here is derived from an EMBL/GenBank/DDBJ whole genome shotgun (WGS) entry which is preliminary data.</text>
</comment>
<evidence type="ECO:0000256" key="3">
    <source>
        <dbReference type="SAM" id="MobiDB-lite"/>
    </source>
</evidence>
<dbReference type="Pfam" id="PF00046">
    <property type="entry name" value="Homeodomain"/>
    <property type="match status" value="1"/>
</dbReference>
<keyword evidence="1 2" id="KW-0238">DNA-binding</keyword>
<feature type="region of interest" description="Disordered" evidence="3">
    <location>
        <begin position="482"/>
        <end position="551"/>
    </location>
</feature>
<feature type="domain" description="Homeobox" evidence="4">
    <location>
        <begin position="14"/>
        <end position="65"/>
    </location>
</feature>
<accession>A0ABP0FR40</accession>
<dbReference type="Proteomes" id="UP001642483">
    <property type="component" value="Unassembled WGS sequence"/>
</dbReference>
<proteinExistence type="predicted"/>
<evidence type="ECO:0000256" key="1">
    <source>
        <dbReference type="PROSITE-ProRule" id="PRU00108"/>
    </source>
</evidence>
<feature type="compositionally biased region" description="Polar residues" evidence="3">
    <location>
        <begin position="448"/>
        <end position="459"/>
    </location>
</feature>
<evidence type="ECO:0000313" key="6">
    <source>
        <dbReference type="Proteomes" id="UP001642483"/>
    </source>
</evidence>
<gene>
    <name evidence="5" type="ORF">CVLEPA_LOCUS11138</name>
</gene>
<dbReference type="SMART" id="SM00389">
    <property type="entry name" value="HOX"/>
    <property type="match status" value="1"/>
</dbReference>
<feature type="DNA-binding region" description="Homeobox" evidence="1">
    <location>
        <begin position="16"/>
        <end position="66"/>
    </location>
</feature>
<dbReference type="Gene3D" id="1.10.10.60">
    <property type="entry name" value="Homeodomain-like"/>
    <property type="match status" value="1"/>
</dbReference>
<dbReference type="PROSITE" id="PS50071">
    <property type="entry name" value="HOMEOBOX_2"/>
    <property type="match status" value="1"/>
</dbReference>
<reference evidence="5 6" key="1">
    <citation type="submission" date="2024-02" db="EMBL/GenBank/DDBJ databases">
        <authorList>
            <person name="Daric V."/>
            <person name="Darras S."/>
        </authorList>
    </citation>
    <scope>NUCLEOTIDE SEQUENCE [LARGE SCALE GENOMIC DNA]</scope>
</reference>
<feature type="region of interest" description="Disordered" evidence="3">
    <location>
        <begin position="217"/>
        <end position="254"/>
    </location>
</feature>